<dbReference type="InterPro" id="IPR020846">
    <property type="entry name" value="MFS_dom"/>
</dbReference>
<dbReference type="GO" id="GO:0020037">
    <property type="term" value="F:heme binding"/>
    <property type="evidence" value="ECO:0007669"/>
    <property type="project" value="TreeGrafter"/>
</dbReference>
<feature type="transmembrane region" description="Helical" evidence="5">
    <location>
        <begin position="257"/>
        <end position="276"/>
    </location>
</feature>
<feature type="transmembrane region" description="Helical" evidence="5">
    <location>
        <begin position="234"/>
        <end position="251"/>
    </location>
</feature>
<dbReference type="PANTHER" id="PTHR10924:SF4">
    <property type="entry name" value="GH15861P"/>
    <property type="match status" value="1"/>
</dbReference>
<name>E4Z151_OIKDI</name>
<dbReference type="PROSITE" id="PS50850">
    <property type="entry name" value="MFS"/>
    <property type="match status" value="1"/>
</dbReference>
<keyword evidence="4 5" id="KW-0472">Membrane</keyword>
<organism evidence="7">
    <name type="scientific">Oikopleura dioica</name>
    <name type="common">Tunicate</name>
    <dbReference type="NCBI Taxonomy" id="34765"/>
    <lineage>
        <taxon>Eukaryota</taxon>
        <taxon>Metazoa</taxon>
        <taxon>Chordata</taxon>
        <taxon>Tunicata</taxon>
        <taxon>Appendicularia</taxon>
        <taxon>Copelata</taxon>
        <taxon>Oikopleuridae</taxon>
        <taxon>Oikopleura</taxon>
    </lineage>
</organism>
<feature type="transmembrane region" description="Helical" evidence="5">
    <location>
        <begin position="100"/>
        <end position="120"/>
    </location>
</feature>
<reference evidence="7" key="1">
    <citation type="journal article" date="2010" name="Science">
        <title>Plasticity of animal genome architecture unmasked by rapid evolution of a pelagic tunicate.</title>
        <authorList>
            <person name="Denoeud F."/>
            <person name="Henriet S."/>
            <person name="Mungpakdee S."/>
            <person name="Aury J.M."/>
            <person name="Da Silva C."/>
            <person name="Brinkmann H."/>
            <person name="Mikhaleva J."/>
            <person name="Olsen L.C."/>
            <person name="Jubin C."/>
            <person name="Canestro C."/>
            <person name="Bouquet J.M."/>
            <person name="Danks G."/>
            <person name="Poulain J."/>
            <person name="Campsteijn C."/>
            <person name="Adamski M."/>
            <person name="Cross I."/>
            <person name="Yadetie F."/>
            <person name="Muffato M."/>
            <person name="Louis A."/>
            <person name="Butcher S."/>
            <person name="Tsagkogeorga G."/>
            <person name="Konrad A."/>
            <person name="Singh S."/>
            <person name="Jensen M.F."/>
            <person name="Cong E.H."/>
            <person name="Eikeseth-Otteraa H."/>
            <person name="Noel B."/>
            <person name="Anthouard V."/>
            <person name="Porcel B.M."/>
            <person name="Kachouri-Lafond R."/>
            <person name="Nishino A."/>
            <person name="Ugolini M."/>
            <person name="Chourrout P."/>
            <person name="Nishida H."/>
            <person name="Aasland R."/>
            <person name="Huzurbazar S."/>
            <person name="Westhof E."/>
            <person name="Delsuc F."/>
            <person name="Lehrach H."/>
            <person name="Reinhardt R."/>
            <person name="Weissenbach J."/>
            <person name="Roy S.W."/>
            <person name="Artiguenave F."/>
            <person name="Postlethwait J.H."/>
            <person name="Manak J.R."/>
            <person name="Thompson E.M."/>
            <person name="Jaillon O."/>
            <person name="Du Pasquier L."/>
            <person name="Boudinot P."/>
            <person name="Liberles D.A."/>
            <person name="Volff J.N."/>
            <person name="Philippe H."/>
            <person name="Lenhard B."/>
            <person name="Roest Crollius H."/>
            <person name="Wincker P."/>
            <person name="Chourrout D."/>
        </authorList>
    </citation>
    <scope>NUCLEOTIDE SEQUENCE [LARGE SCALE GENOMIC DNA]</scope>
</reference>
<feature type="transmembrane region" description="Helical" evidence="5">
    <location>
        <begin position="296"/>
        <end position="316"/>
    </location>
</feature>
<evidence type="ECO:0000259" key="6">
    <source>
        <dbReference type="PROSITE" id="PS50850"/>
    </source>
</evidence>
<dbReference type="EMBL" id="FN656435">
    <property type="protein sequence ID" value="CBY41429.1"/>
    <property type="molecule type" value="Genomic_DNA"/>
</dbReference>
<feature type="non-terminal residue" evidence="7">
    <location>
        <position position="1"/>
    </location>
</feature>
<dbReference type="InterPro" id="IPR011701">
    <property type="entry name" value="MFS"/>
</dbReference>
<gene>
    <name evidence="7" type="ORF">GSOID_T00023502001</name>
</gene>
<sequence length="366" mass="39794">ALLGSGMNALGALVKCLALGPDSFCICFIGQTIAACAQCLILELPPKIASIWFPANQVSTATSLGVFGNQLGVALGFCIPPLIVTGPLTVFNKVADQLRILYYGLGAVTFLLFVLVFFTFSDKPKKFANRASLRRSEIKTDELDQEGVLDSFKLYGQSLLRLMKDKAFVLLTLSYGLNVGVYYAISTLLNQQFLASLDTQIGFMGTMMVVAGLVGAILGGAVLDRFKKFKLTTLICYGLTLVFMVLFTMLVSQANIIWDFVFISALGFFMTGYLPIGFEFGAELTYPESEATSSGLLNCAAQFFGFSVTFLCQSLVNNPENGARNANLAMIGCLVLGLVLTMIIKEDLKRQSAENNDETEKLREDE</sequence>
<evidence type="ECO:0000256" key="1">
    <source>
        <dbReference type="ARBA" id="ARBA00004141"/>
    </source>
</evidence>
<dbReference type="GO" id="GO:0015232">
    <property type="term" value="F:heme transmembrane transporter activity"/>
    <property type="evidence" value="ECO:0007669"/>
    <property type="project" value="TreeGrafter"/>
</dbReference>
<dbReference type="Pfam" id="PF07690">
    <property type="entry name" value="MFS_1"/>
    <property type="match status" value="1"/>
</dbReference>
<protein>
    <recommendedName>
        <fullName evidence="6">Major facilitator superfamily (MFS) profile domain-containing protein</fullName>
    </recommendedName>
</protein>
<evidence type="ECO:0000313" key="7">
    <source>
        <dbReference type="EMBL" id="CBY41429.1"/>
    </source>
</evidence>
<evidence type="ECO:0000256" key="5">
    <source>
        <dbReference type="SAM" id="Phobius"/>
    </source>
</evidence>
<dbReference type="InterPro" id="IPR049680">
    <property type="entry name" value="FLVCR1-2_SLC49-like"/>
</dbReference>
<feature type="transmembrane region" description="Helical" evidence="5">
    <location>
        <begin position="328"/>
        <end position="344"/>
    </location>
</feature>
<dbReference type="InterPro" id="IPR036259">
    <property type="entry name" value="MFS_trans_sf"/>
</dbReference>
<dbReference type="Gene3D" id="1.20.1250.20">
    <property type="entry name" value="MFS general substrate transporter like domains"/>
    <property type="match status" value="2"/>
</dbReference>
<comment type="subcellular location">
    <subcellularLocation>
        <location evidence="1">Membrane</location>
        <topology evidence="1">Multi-pass membrane protein</topology>
    </subcellularLocation>
</comment>
<feature type="transmembrane region" description="Helical" evidence="5">
    <location>
        <begin position="201"/>
        <end position="222"/>
    </location>
</feature>
<evidence type="ECO:0000256" key="2">
    <source>
        <dbReference type="ARBA" id="ARBA00022692"/>
    </source>
</evidence>
<accession>E4Z151</accession>
<keyword evidence="3 5" id="KW-1133">Transmembrane helix</keyword>
<keyword evidence="2 5" id="KW-0812">Transmembrane</keyword>
<feature type="domain" description="Major facilitator superfamily (MFS) profile" evidence="6">
    <location>
        <begin position="1"/>
        <end position="349"/>
    </location>
</feature>
<dbReference type="Proteomes" id="UP000011014">
    <property type="component" value="Unassembled WGS sequence"/>
</dbReference>
<dbReference type="SUPFAM" id="SSF103473">
    <property type="entry name" value="MFS general substrate transporter"/>
    <property type="match status" value="1"/>
</dbReference>
<evidence type="ECO:0000256" key="3">
    <source>
        <dbReference type="ARBA" id="ARBA00022989"/>
    </source>
</evidence>
<proteinExistence type="predicted"/>
<dbReference type="PANTHER" id="PTHR10924">
    <property type="entry name" value="MAJOR FACILITATOR SUPERFAMILY PROTEIN-RELATED"/>
    <property type="match status" value="1"/>
</dbReference>
<evidence type="ECO:0000256" key="4">
    <source>
        <dbReference type="ARBA" id="ARBA00023136"/>
    </source>
</evidence>
<dbReference type="GO" id="GO:0097037">
    <property type="term" value="P:heme export"/>
    <property type="evidence" value="ECO:0007669"/>
    <property type="project" value="TreeGrafter"/>
</dbReference>
<feature type="transmembrane region" description="Helical" evidence="5">
    <location>
        <begin position="167"/>
        <end position="189"/>
    </location>
</feature>
<dbReference type="AlphaFoldDB" id="E4Z151"/>
<dbReference type="GO" id="GO:0016020">
    <property type="term" value="C:membrane"/>
    <property type="evidence" value="ECO:0007669"/>
    <property type="project" value="UniProtKB-SubCell"/>
</dbReference>